<reference evidence="11 12" key="1">
    <citation type="journal article" date="2018" name="Mol. Plant">
        <title>The genome of Artemisia annua provides insight into the evolution of Asteraceae family and artemisinin biosynthesis.</title>
        <authorList>
            <person name="Shen Q."/>
            <person name="Zhang L."/>
            <person name="Liao Z."/>
            <person name="Wang S."/>
            <person name="Yan T."/>
            <person name="Shi P."/>
            <person name="Liu M."/>
            <person name="Fu X."/>
            <person name="Pan Q."/>
            <person name="Wang Y."/>
            <person name="Lv Z."/>
            <person name="Lu X."/>
            <person name="Zhang F."/>
            <person name="Jiang W."/>
            <person name="Ma Y."/>
            <person name="Chen M."/>
            <person name="Hao X."/>
            <person name="Li L."/>
            <person name="Tang Y."/>
            <person name="Lv G."/>
            <person name="Zhou Y."/>
            <person name="Sun X."/>
            <person name="Brodelius P.E."/>
            <person name="Rose J.K.C."/>
            <person name="Tang K."/>
        </authorList>
    </citation>
    <scope>NUCLEOTIDE SEQUENCE [LARGE SCALE GENOMIC DNA]</scope>
    <source>
        <strain evidence="12">cv. Huhao1</strain>
        <tissue evidence="11">Leaf</tissue>
    </source>
</reference>
<dbReference type="Gene3D" id="1.10.8.430">
    <property type="entry name" value="Helical domain of apoptotic protease-activating factors"/>
    <property type="match status" value="1"/>
</dbReference>
<dbReference type="GO" id="GO:0043531">
    <property type="term" value="F:ADP binding"/>
    <property type="evidence" value="ECO:0007669"/>
    <property type="project" value="InterPro"/>
</dbReference>
<evidence type="ECO:0000256" key="2">
    <source>
        <dbReference type="ARBA" id="ARBA00022737"/>
    </source>
</evidence>
<organism evidence="11 12">
    <name type="scientific">Artemisia annua</name>
    <name type="common">Sweet wormwood</name>
    <dbReference type="NCBI Taxonomy" id="35608"/>
    <lineage>
        <taxon>Eukaryota</taxon>
        <taxon>Viridiplantae</taxon>
        <taxon>Streptophyta</taxon>
        <taxon>Embryophyta</taxon>
        <taxon>Tracheophyta</taxon>
        <taxon>Spermatophyta</taxon>
        <taxon>Magnoliopsida</taxon>
        <taxon>eudicotyledons</taxon>
        <taxon>Gunneridae</taxon>
        <taxon>Pentapetalae</taxon>
        <taxon>asterids</taxon>
        <taxon>campanulids</taxon>
        <taxon>Asterales</taxon>
        <taxon>Asteraceae</taxon>
        <taxon>Asteroideae</taxon>
        <taxon>Anthemideae</taxon>
        <taxon>Artemisiinae</taxon>
        <taxon>Artemisia</taxon>
    </lineage>
</organism>
<evidence type="ECO:0000313" key="11">
    <source>
        <dbReference type="EMBL" id="PWA86830.1"/>
    </source>
</evidence>
<evidence type="ECO:0000259" key="7">
    <source>
        <dbReference type="Pfam" id="PF18052"/>
    </source>
</evidence>
<dbReference type="Pfam" id="PF23559">
    <property type="entry name" value="WHD_DRP"/>
    <property type="match status" value="1"/>
</dbReference>
<dbReference type="PANTHER" id="PTHR36766:SF61">
    <property type="entry name" value="NB-ARC DOMAIN DISEASE RESISTANCE PROTEIN"/>
    <property type="match status" value="1"/>
</dbReference>
<dbReference type="PANTHER" id="PTHR36766">
    <property type="entry name" value="PLANT BROAD-SPECTRUM MILDEW RESISTANCE PROTEIN RPW8"/>
    <property type="match status" value="1"/>
</dbReference>
<evidence type="ECO:0000256" key="5">
    <source>
        <dbReference type="ARBA" id="ARBA00022840"/>
    </source>
</evidence>
<dbReference type="InterPro" id="IPR041118">
    <property type="entry name" value="Rx_N"/>
</dbReference>
<dbReference type="EMBL" id="PKPP01000978">
    <property type="protein sequence ID" value="PWA86830.1"/>
    <property type="molecule type" value="Genomic_DNA"/>
</dbReference>
<proteinExistence type="predicted"/>
<dbReference type="SUPFAM" id="SSF52540">
    <property type="entry name" value="P-loop containing nucleoside triphosphate hydrolases"/>
    <property type="match status" value="1"/>
</dbReference>
<dbReference type="SUPFAM" id="SSF52058">
    <property type="entry name" value="L domain-like"/>
    <property type="match status" value="2"/>
</dbReference>
<feature type="domain" description="Disease resistance protein winged helix" evidence="9">
    <location>
        <begin position="429"/>
        <end position="496"/>
    </location>
</feature>
<gene>
    <name evidence="11" type="ORF">CTI12_AA137050</name>
</gene>
<evidence type="ECO:0000256" key="4">
    <source>
        <dbReference type="ARBA" id="ARBA00022821"/>
    </source>
</evidence>
<comment type="caution">
    <text evidence="11">The sequence shown here is derived from an EMBL/GenBank/DDBJ whole genome shotgun (WGS) entry which is preliminary data.</text>
</comment>
<feature type="domain" description="R13L1/DRL21-like LRR repeat region" evidence="10">
    <location>
        <begin position="692"/>
        <end position="817"/>
    </location>
</feature>
<dbReference type="Pfam" id="PF00560">
    <property type="entry name" value="LRR_1"/>
    <property type="match status" value="1"/>
</dbReference>
<dbReference type="InterPro" id="IPR042197">
    <property type="entry name" value="Apaf_helical"/>
</dbReference>
<evidence type="ECO:0000256" key="3">
    <source>
        <dbReference type="ARBA" id="ARBA00022741"/>
    </source>
</evidence>
<dbReference type="InterPro" id="IPR057135">
    <property type="entry name" value="At4g27190-like_LRR"/>
</dbReference>
<accession>A0A2U1PM49</accession>
<dbReference type="OrthoDB" id="25838at2759"/>
<keyword evidence="12" id="KW-1185">Reference proteome</keyword>
<dbReference type="Pfam" id="PF25019">
    <property type="entry name" value="LRR_R13L1-DRL21"/>
    <property type="match status" value="1"/>
</dbReference>
<dbReference type="Pfam" id="PF23247">
    <property type="entry name" value="LRR_RPS2"/>
    <property type="match status" value="1"/>
</dbReference>
<dbReference type="PRINTS" id="PR00364">
    <property type="entry name" value="DISEASERSIST"/>
</dbReference>
<dbReference type="GO" id="GO:0005524">
    <property type="term" value="F:ATP binding"/>
    <property type="evidence" value="ECO:0007669"/>
    <property type="project" value="UniProtKB-KW"/>
</dbReference>
<protein>
    <submittedName>
        <fullName evidence="11">NBS-LRR resistance-like protein</fullName>
    </submittedName>
</protein>
<name>A0A2U1PM49_ARTAN</name>
<dbReference type="Gene3D" id="3.80.10.10">
    <property type="entry name" value="Ribonuclease Inhibitor"/>
    <property type="match status" value="5"/>
</dbReference>
<dbReference type="InterPro" id="IPR027417">
    <property type="entry name" value="P-loop_NTPase"/>
</dbReference>
<dbReference type="InterPro" id="IPR001611">
    <property type="entry name" value="Leu-rich_rpt"/>
</dbReference>
<dbReference type="InterPro" id="IPR056789">
    <property type="entry name" value="LRR_R13L1-DRL21"/>
</dbReference>
<keyword evidence="4" id="KW-0611">Plant defense</keyword>
<dbReference type="Proteomes" id="UP000245207">
    <property type="component" value="Unassembled WGS sequence"/>
</dbReference>
<keyword evidence="1" id="KW-0433">Leucine-rich repeat</keyword>
<dbReference type="GO" id="GO:0006952">
    <property type="term" value="P:defense response"/>
    <property type="evidence" value="ECO:0007669"/>
    <property type="project" value="UniProtKB-KW"/>
</dbReference>
<evidence type="ECO:0000259" key="8">
    <source>
        <dbReference type="Pfam" id="PF23247"/>
    </source>
</evidence>
<evidence type="ECO:0000259" key="9">
    <source>
        <dbReference type="Pfam" id="PF23559"/>
    </source>
</evidence>
<dbReference type="Gene3D" id="3.40.50.300">
    <property type="entry name" value="P-loop containing nucleotide triphosphate hydrolases"/>
    <property type="match status" value="1"/>
</dbReference>
<evidence type="ECO:0000259" key="6">
    <source>
        <dbReference type="Pfam" id="PF00931"/>
    </source>
</evidence>
<evidence type="ECO:0000259" key="10">
    <source>
        <dbReference type="Pfam" id="PF25019"/>
    </source>
</evidence>
<dbReference type="FunFam" id="3.40.50.300:FF:001091">
    <property type="entry name" value="Probable disease resistance protein At1g61300"/>
    <property type="match status" value="1"/>
</dbReference>
<feature type="domain" description="Disease resistance N-terminal" evidence="7">
    <location>
        <begin position="9"/>
        <end position="95"/>
    </location>
</feature>
<dbReference type="Pfam" id="PF00931">
    <property type="entry name" value="NB-ARC"/>
    <property type="match status" value="1"/>
</dbReference>
<dbReference type="Gene3D" id="1.20.5.4130">
    <property type="match status" value="1"/>
</dbReference>
<feature type="domain" description="NB-ARC" evidence="6">
    <location>
        <begin position="178"/>
        <end position="341"/>
    </location>
</feature>
<keyword evidence="5" id="KW-0067">ATP-binding</keyword>
<keyword evidence="3" id="KW-0547">Nucleotide-binding</keyword>
<feature type="domain" description="Disease resistance protein At4g27190-like leucine-rich repeats" evidence="8">
    <location>
        <begin position="998"/>
        <end position="1127"/>
    </location>
</feature>
<dbReference type="InterPro" id="IPR058922">
    <property type="entry name" value="WHD_DRP"/>
</dbReference>
<sequence>MAEIVLSAVLTVVFEKLSSAAVNKIARSKKIHSELKKWESLLSMIQALLMDASQKEVTDEVVKRWLNSLQHLAYDIDDVLDTLATEAMHHEFVNESEALTNKVRKLIPSCCTSFPVNTRMSSKLDNITTKLQELVDQKNNLGLSVKTEQFIRNKNRSYQTSVGNLKGIVGREGDKKVLLDKLLGDEQCNENFSIVPIVGIGGMGKTTLARLLYDDKKVKDHFELTAWVCVSDEFDSFRISKVIFESVAGESREFADLNLLQVALKDRLKEKRFLLVLDDVWSDKIQDWETLVGPFYVGAPGSKIIITTRKKELLRQLGHDHPYDLQKLADNDALALFAQHALGEANFDSHPTLRPHGEGIVKKCDGLPLALRALGCLLRTKIDEEEWKEVLNDEIWRLQDGGGIVPALRLSYQELSACVKQLFAYCSLLPKDCVFEKEGLILLWMAEGFLRQSNTSKSMERLGEEYFEELLSRSFFQAVPGDESLFAMHDLINDLATYVAGDFFARLDIDMEKDFGKEALKNYRHMSVVRERYISYKKFKVFERAKSLRTLMVVPVLVRDSWEEFFLSSKVMVDLIPELPFLRVLCLSHLQIDEVPESVGKLKHLRYLNLSQTKITHLPEDVCNLVNLQTLIVFGCSKLTKLPDSFLKLKNLRHFDIRGTSLLKKMPLGIDELKNLHLSKIIIGGDSNFAITGLKNLKNFHRQVSIHGLDKVQNAPQAQDLNFSQKGFSELKVEWSDVFDGSRNETLEKEVLDALKPRNEYLKDLDVVSYGGIDFPNWIGDPSFLRLTSVSITSCRKCSSLPPLGQLTSLKELLIKDLNEVKDVGSGLHGTRPAFPSLEFLSFEDMPLWEEWSSSSDAIGGVFPCLQELTLDNCPNLAKVSLEALSSLRILKIKDSGDSVLRSLIRVAPSVTKLRIEGISGLSDEVWRDVMGYLRAVEEVSIKRCNEIKYLWESEAEASKVFVNIRKLEVRGCSELVSLGEKEEENDNSGCNHLTSLKILDLWYCKNLEHFSFPDNIESLIIYDCNSITCVSFPTGGCQKLKSLTIDSCNQLSEKELEKVVPITSTSMLEVVNIWSLPNLKSVNELTNKFIRLTQLFISDCSRIESFPADVLPTFTSLKYLTIRDCENMDVASFGLWPPNLGFLEIGGLKKPISQWGPQTFPTSLVDLTLVGGSGEDDVTSGTQLSHILPSSLTTLRLWDFKELETVSTGLQHLTSLQHLYISNCPKMKDLPETLTSLQHVIISNCPKMKDVPETLLPSLLSLKIYGCPEELKEKTSRRGSYWPLISYIPDVYIG</sequence>
<dbReference type="InterPro" id="IPR002182">
    <property type="entry name" value="NB-ARC"/>
</dbReference>
<dbReference type="GO" id="GO:0051707">
    <property type="term" value="P:response to other organism"/>
    <property type="evidence" value="ECO:0007669"/>
    <property type="project" value="UniProtKB-ARBA"/>
</dbReference>
<dbReference type="InterPro" id="IPR032675">
    <property type="entry name" value="LRR_dom_sf"/>
</dbReference>
<dbReference type="Pfam" id="PF18052">
    <property type="entry name" value="Rx_N"/>
    <property type="match status" value="1"/>
</dbReference>
<keyword evidence="2" id="KW-0677">Repeat</keyword>
<evidence type="ECO:0000256" key="1">
    <source>
        <dbReference type="ARBA" id="ARBA00022614"/>
    </source>
</evidence>
<evidence type="ECO:0000313" key="12">
    <source>
        <dbReference type="Proteomes" id="UP000245207"/>
    </source>
</evidence>